<evidence type="ECO:0000313" key="2">
    <source>
        <dbReference type="Proteomes" id="UP000215027"/>
    </source>
</evidence>
<dbReference type="AlphaFoldDB" id="A0A160T4X0"/>
<proteinExistence type="predicted"/>
<evidence type="ECO:0008006" key="3">
    <source>
        <dbReference type="Google" id="ProtNLM"/>
    </source>
</evidence>
<name>A0A160T4X0_9CHLR</name>
<keyword evidence="2" id="KW-1185">Reference proteome</keyword>
<gene>
    <name evidence="1" type="ORF">CFX0092_A3513</name>
</gene>
<reference evidence="1" key="1">
    <citation type="submission" date="2016-01" db="EMBL/GenBank/DDBJ databases">
        <authorList>
            <person name="Mcilroy J.S."/>
            <person name="Karst M S."/>
            <person name="Albertsen M."/>
        </authorList>
    </citation>
    <scope>NUCLEOTIDE SEQUENCE</scope>
    <source>
        <strain evidence="1">Cfx-K</strain>
    </source>
</reference>
<sequence>MPIKFPEVDEVPLAIPPLDEVVCQVRFPPILKISTEEPVELQELIRGIFPEFEKRHVFQLQLPVPGNPLPPSAENQSISFVFTDIGKEMQATLAPNFYAVSTSKYRGWNKFLEILEIVHTAVVTSYRPAYATRIGLRYVNRLTTENTEAITREGLLDLVKKELTAMLRGSVWDSASEMIGVVNFADPPAQMNLRFGYEVNESVPTFLLDFDYFEEGTIDLAEVMARCNQYHEIIYRAFRWVVRDDTLTHFGGDTR</sequence>
<dbReference type="OrthoDB" id="7107919at2"/>
<dbReference type="EMBL" id="LN890655">
    <property type="protein sequence ID" value="CUS05391.2"/>
    <property type="molecule type" value="Genomic_DNA"/>
</dbReference>
<dbReference type="InterPro" id="IPR026349">
    <property type="entry name" value="CHP04255"/>
</dbReference>
<dbReference type="RefSeq" id="WP_157913257.1">
    <property type="nucleotide sequence ID" value="NZ_LN890655.1"/>
</dbReference>
<accession>A0A160T4X0</accession>
<dbReference type="KEGG" id="pbf:CFX0092_A3513"/>
<dbReference type="NCBIfam" id="TIGR04255">
    <property type="entry name" value="sporadTIGR04255"/>
    <property type="match status" value="1"/>
</dbReference>
<dbReference type="Proteomes" id="UP000215027">
    <property type="component" value="Chromosome I"/>
</dbReference>
<organism evidence="1 2">
    <name type="scientific">Candidatus Promineifilum breve</name>
    <dbReference type="NCBI Taxonomy" id="1806508"/>
    <lineage>
        <taxon>Bacteria</taxon>
        <taxon>Bacillati</taxon>
        <taxon>Chloroflexota</taxon>
        <taxon>Ardenticatenia</taxon>
        <taxon>Candidatus Promineifilales</taxon>
        <taxon>Candidatus Promineifilaceae</taxon>
        <taxon>Candidatus Promineifilum</taxon>
    </lineage>
</organism>
<evidence type="ECO:0000313" key="1">
    <source>
        <dbReference type="EMBL" id="CUS05391.2"/>
    </source>
</evidence>
<protein>
    <recommendedName>
        <fullName evidence="3">TIGR04255 family protein</fullName>
    </recommendedName>
</protein>